<dbReference type="EMBL" id="LQOS01000020">
    <property type="protein sequence ID" value="ORV42945.1"/>
    <property type="molecule type" value="Genomic_DNA"/>
</dbReference>
<dbReference type="GO" id="GO:0003677">
    <property type="term" value="F:DNA binding"/>
    <property type="evidence" value="ECO:0007669"/>
    <property type="project" value="InterPro"/>
</dbReference>
<dbReference type="SUPFAM" id="SSF47413">
    <property type="entry name" value="lambda repressor-like DNA-binding domains"/>
    <property type="match status" value="1"/>
</dbReference>
<proteinExistence type="predicted"/>
<dbReference type="RefSeq" id="WP_085189422.1">
    <property type="nucleotide sequence ID" value="NZ_AP022605.1"/>
</dbReference>
<dbReference type="AlphaFoldDB" id="A0A1X1TEG4"/>
<dbReference type="Proteomes" id="UP000467201">
    <property type="component" value="Chromosome"/>
</dbReference>
<dbReference type="InterPro" id="IPR001387">
    <property type="entry name" value="Cro/C1-type_HTH"/>
</dbReference>
<dbReference type="Gene3D" id="1.10.260.40">
    <property type="entry name" value="lambda repressor-like DNA-binding domains"/>
    <property type="match status" value="1"/>
</dbReference>
<dbReference type="EMBL" id="AP022605">
    <property type="protein sequence ID" value="BBZ05998.1"/>
    <property type="molecule type" value="Genomic_DNA"/>
</dbReference>
<dbReference type="STRING" id="126673.AWC01_07090"/>
<reference evidence="2 3" key="1">
    <citation type="submission" date="2016-01" db="EMBL/GenBank/DDBJ databases">
        <title>The new phylogeny of the genus Mycobacterium.</title>
        <authorList>
            <person name="Tarcisio F."/>
            <person name="Conor M."/>
            <person name="Antonella G."/>
            <person name="Elisabetta G."/>
            <person name="Giulia F.S."/>
            <person name="Sara T."/>
            <person name="Anna F."/>
            <person name="Clotilde B."/>
            <person name="Roberto B."/>
            <person name="Veronica D.S."/>
            <person name="Fabio R."/>
            <person name="Monica P."/>
            <person name="Olivier J."/>
            <person name="Enrico T."/>
            <person name="Nicola S."/>
        </authorList>
    </citation>
    <scope>NUCLEOTIDE SEQUENCE [LARGE SCALE GENOMIC DNA]</scope>
    <source>
        <strain evidence="2 3">DSM 44339</strain>
    </source>
</reference>
<name>A0A1X1TEG4_9MYCO</name>
<organism evidence="2 3">
    <name type="scientific">Mycolicibacterium doricum</name>
    <dbReference type="NCBI Taxonomy" id="126673"/>
    <lineage>
        <taxon>Bacteria</taxon>
        <taxon>Bacillati</taxon>
        <taxon>Actinomycetota</taxon>
        <taxon>Actinomycetes</taxon>
        <taxon>Mycobacteriales</taxon>
        <taxon>Mycobacteriaceae</taxon>
        <taxon>Mycolicibacterium</taxon>
    </lineage>
</organism>
<reference evidence="1" key="3">
    <citation type="submission" date="2020-02" db="EMBL/GenBank/DDBJ databases">
        <authorList>
            <person name="Matsumoto Y."/>
            <person name="Motooka D."/>
            <person name="Nakamura S."/>
        </authorList>
    </citation>
    <scope>NUCLEOTIDE SEQUENCE</scope>
    <source>
        <strain evidence="1">JCM 12405</strain>
    </source>
</reference>
<evidence type="ECO:0000313" key="2">
    <source>
        <dbReference type="EMBL" id="ORV42945.1"/>
    </source>
</evidence>
<evidence type="ECO:0000313" key="1">
    <source>
        <dbReference type="EMBL" id="BBZ05998.1"/>
    </source>
</evidence>
<dbReference type="Proteomes" id="UP000193564">
    <property type="component" value="Unassembled WGS sequence"/>
</dbReference>
<reference evidence="1 4" key="2">
    <citation type="journal article" date="2019" name="Emerg. Microbes Infect.">
        <title>Comprehensive subspecies identification of 175 nontuberculous mycobacteria species based on 7547 genomic profiles.</title>
        <authorList>
            <person name="Matsumoto Y."/>
            <person name="Kinjo T."/>
            <person name="Motooka D."/>
            <person name="Nabeya D."/>
            <person name="Jung N."/>
            <person name="Uechi K."/>
            <person name="Horii T."/>
            <person name="Iida T."/>
            <person name="Fujita J."/>
            <person name="Nakamura S."/>
        </authorList>
    </citation>
    <scope>NUCLEOTIDE SEQUENCE [LARGE SCALE GENOMIC DNA]</scope>
    <source>
        <strain evidence="1 4">JCM 12405</strain>
    </source>
</reference>
<accession>A0A1X1TEG4</accession>
<dbReference type="CDD" id="cd00093">
    <property type="entry name" value="HTH_XRE"/>
    <property type="match status" value="1"/>
</dbReference>
<dbReference type="KEGG" id="mdr:MDOR_01670"/>
<evidence type="ECO:0000313" key="4">
    <source>
        <dbReference type="Proteomes" id="UP000467201"/>
    </source>
</evidence>
<protein>
    <submittedName>
        <fullName evidence="2">Uncharacterized protein</fullName>
    </submittedName>
</protein>
<evidence type="ECO:0000313" key="3">
    <source>
        <dbReference type="Proteomes" id="UP000193564"/>
    </source>
</evidence>
<dbReference type="InterPro" id="IPR010982">
    <property type="entry name" value="Lambda_DNA-bd_dom_sf"/>
</dbReference>
<gene>
    <name evidence="2" type="ORF">AWC01_07090</name>
    <name evidence="1" type="ORF">MDOR_01670</name>
</gene>
<sequence>MRTNMSQDVALPKIDKGAKAWELTLAKTVGDAVQKRRKALGWTGVQLAERTAELGYPITRVAISKIEGNSRAGKLDIAEVLILAAALDIAPVLLLAPGFPNEGHVEAQPGHTVDSRQAVKLFSGLGAELIEAQALAEEGERRLSHLREIAASPDTTSEHRKLLTSDIKYSERTVQTLRDDVARKKRELWGETDSKGPADE</sequence>
<keyword evidence="3" id="KW-1185">Reference proteome</keyword>